<evidence type="ECO:0000313" key="2">
    <source>
        <dbReference type="EMBL" id="WLQ62033.1"/>
    </source>
</evidence>
<keyword evidence="3" id="KW-1185">Reference proteome</keyword>
<keyword evidence="2" id="KW-0614">Plasmid</keyword>
<keyword evidence="1" id="KW-0812">Transmembrane</keyword>
<geneLocation type="plasmid" evidence="2 3">
    <name>unnamed1</name>
</geneLocation>
<evidence type="ECO:0000313" key="3">
    <source>
        <dbReference type="Proteomes" id="UP001235744"/>
    </source>
</evidence>
<name>A0ABY9J2Y1_9ACTN</name>
<organism evidence="2 3">
    <name type="scientific">Streptomyces poriferorum</name>
    <dbReference type="NCBI Taxonomy" id="2798799"/>
    <lineage>
        <taxon>Bacteria</taxon>
        <taxon>Bacillati</taxon>
        <taxon>Actinomycetota</taxon>
        <taxon>Actinomycetes</taxon>
        <taxon>Kitasatosporales</taxon>
        <taxon>Streptomycetaceae</taxon>
        <taxon>Streptomyces</taxon>
    </lineage>
</organism>
<sequence>MQDAIDSLGRSAQYQARDLNAYLADMDARLGQQLAERMQQALAEPQSAWLAGVEATVQRLAAVVDEQREVLRRLTLSLDMTGLDRMLESVAAWRVLTDEQRTTAVSVVEDAYQSADAAAVSDAMVAELEETARQFAEEGGIDYLPIEVRRESFVLFVGTVVLLALMTLSFSNDTADEVMSKALEVGPAVGIAALAAGRAWDRNNGVRRQDSEDDRDD</sequence>
<accession>A0ABY9J2Y1</accession>
<evidence type="ECO:0000256" key="1">
    <source>
        <dbReference type="SAM" id="Phobius"/>
    </source>
</evidence>
<dbReference type="EMBL" id="CP120989">
    <property type="protein sequence ID" value="WLQ62033.1"/>
    <property type="molecule type" value="Genomic_DNA"/>
</dbReference>
<dbReference type="RefSeq" id="WP_306106387.1">
    <property type="nucleotide sequence ID" value="NZ_CP120989.1"/>
</dbReference>
<keyword evidence="1" id="KW-1133">Transmembrane helix</keyword>
<gene>
    <name evidence="2" type="ORF">P8A19_41915</name>
</gene>
<keyword evidence="1" id="KW-0472">Membrane</keyword>
<protein>
    <submittedName>
        <fullName evidence="2">Uncharacterized protein</fullName>
    </submittedName>
</protein>
<reference evidence="2 3" key="1">
    <citation type="submission" date="2023-03" db="EMBL/GenBank/DDBJ databases">
        <title>Isolation and description of six Streptomyces strains from soil environments, able to metabolize different microbial glucans.</title>
        <authorList>
            <person name="Widen T."/>
            <person name="Larsbrink J."/>
        </authorList>
    </citation>
    <scope>NUCLEOTIDE SEQUENCE [LARGE SCALE GENOMIC DNA]</scope>
    <source>
        <strain evidence="2 3">Alt2</strain>
        <plasmid evidence="2 3">unnamed1</plasmid>
    </source>
</reference>
<dbReference type="Proteomes" id="UP001235744">
    <property type="component" value="Plasmid unnamed1"/>
</dbReference>
<proteinExistence type="predicted"/>
<feature type="transmembrane region" description="Helical" evidence="1">
    <location>
        <begin position="153"/>
        <end position="170"/>
    </location>
</feature>